<evidence type="ECO:0000313" key="1">
    <source>
        <dbReference type="EMBL" id="KAK9289639.1"/>
    </source>
</evidence>
<organism evidence="1 2">
    <name type="scientific">Liquidambar formosana</name>
    <name type="common">Formosan gum</name>
    <dbReference type="NCBI Taxonomy" id="63359"/>
    <lineage>
        <taxon>Eukaryota</taxon>
        <taxon>Viridiplantae</taxon>
        <taxon>Streptophyta</taxon>
        <taxon>Embryophyta</taxon>
        <taxon>Tracheophyta</taxon>
        <taxon>Spermatophyta</taxon>
        <taxon>Magnoliopsida</taxon>
        <taxon>eudicotyledons</taxon>
        <taxon>Gunneridae</taxon>
        <taxon>Pentapetalae</taxon>
        <taxon>Saxifragales</taxon>
        <taxon>Altingiaceae</taxon>
        <taxon>Liquidambar</taxon>
    </lineage>
</organism>
<keyword evidence="2" id="KW-1185">Reference proteome</keyword>
<gene>
    <name evidence="1" type="ORF">L1049_007797</name>
</gene>
<name>A0AAP0S9Q8_LIQFO</name>
<dbReference type="Proteomes" id="UP001415857">
    <property type="component" value="Unassembled WGS sequence"/>
</dbReference>
<proteinExistence type="predicted"/>
<reference evidence="1 2" key="1">
    <citation type="journal article" date="2024" name="Plant J.">
        <title>Genome sequences and population genomics reveal climatic adaptation and genomic divergence between two closely related sweetgum species.</title>
        <authorList>
            <person name="Xu W.Q."/>
            <person name="Ren C.Q."/>
            <person name="Zhang X.Y."/>
            <person name="Comes H.P."/>
            <person name="Liu X.H."/>
            <person name="Li Y.G."/>
            <person name="Kettle C.J."/>
            <person name="Jalonen R."/>
            <person name="Gaisberger H."/>
            <person name="Ma Y.Z."/>
            <person name="Qiu Y.X."/>
        </authorList>
    </citation>
    <scope>NUCLEOTIDE SEQUENCE [LARGE SCALE GENOMIC DNA]</scope>
    <source>
        <strain evidence="1">Hangzhou</strain>
    </source>
</reference>
<sequence>MQQFAMYLDCGRKMAEGETSFQDLEAQNWMDPIIEKFRVLKERPLKTSIFKLPYFIFQQYVRGRYAKDIILDPHQLAEIMLVDGCFILELFLRSWLRDFTEEDPIFHNAWMVPTIRHDLALLENQIPFFILEELFDKIIEPLIPKSEHQLITGLALSFFNPDLKLNEESIPKKYSQDGEHLHLLDLLHKFHLPTYHKIDPEGEKYIHPLESLHLSLTSNTAQCTEELLPQSKESWGFKKSATTLLPQSNESWGFKRSATKLLEAGIELERGRDDHLLEISFNKAKGDIIIPPMRIDETTKSLLRNLIAYEQCRSSAQQHITSYAILLGTLIHSAPDVELLQ</sequence>
<dbReference type="EMBL" id="JBBPBK010000002">
    <property type="protein sequence ID" value="KAK9289639.1"/>
    <property type="molecule type" value="Genomic_DNA"/>
</dbReference>
<dbReference type="InterPro" id="IPR004158">
    <property type="entry name" value="DUF247_pln"/>
</dbReference>
<accession>A0AAP0S9Q8</accession>
<dbReference type="AlphaFoldDB" id="A0AAP0S9Q8"/>
<evidence type="ECO:0000313" key="2">
    <source>
        <dbReference type="Proteomes" id="UP001415857"/>
    </source>
</evidence>
<dbReference type="Pfam" id="PF03140">
    <property type="entry name" value="DUF247"/>
    <property type="match status" value="1"/>
</dbReference>
<protein>
    <submittedName>
        <fullName evidence="1">Uncharacterized protein</fullName>
    </submittedName>
</protein>
<comment type="caution">
    <text evidence="1">The sequence shown here is derived from an EMBL/GenBank/DDBJ whole genome shotgun (WGS) entry which is preliminary data.</text>
</comment>
<dbReference type="PANTHER" id="PTHR31170">
    <property type="entry name" value="BNAC04G53230D PROTEIN"/>
    <property type="match status" value="1"/>
</dbReference>
<dbReference type="PANTHER" id="PTHR31170:SF25">
    <property type="entry name" value="BNAA09G04570D PROTEIN"/>
    <property type="match status" value="1"/>
</dbReference>